<evidence type="ECO:0000313" key="2">
    <source>
        <dbReference type="EMBL" id="OXB01548.1"/>
    </source>
</evidence>
<evidence type="ECO:0000313" key="5">
    <source>
        <dbReference type="Proteomes" id="UP000198431"/>
    </source>
</evidence>
<evidence type="ECO:0000256" key="1">
    <source>
        <dbReference type="SAM" id="SignalP"/>
    </source>
</evidence>
<reference evidence="2 5" key="1">
    <citation type="submission" date="2016-11" db="EMBL/GenBank/DDBJ databases">
        <title>Whole genomes of Flavobacteriaceae.</title>
        <authorList>
            <person name="Stine C."/>
            <person name="Li C."/>
            <person name="Tadesse D."/>
        </authorList>
    </citation>
    <scope>NUCLEOTIDE SEQUENCE [LARGE SCALE GENOMIC DNA]</scope>
    <source>
        <strain evidence="2 5">ATCC 19366</strain>
    </source>
</reference>
<dbReference type="EMBL" id="FRBX01000005">
    <property type="protein sequence ID" value="SHN00029.1"/>
    <property type="molecule type" value="Genomic_DNA"/>
</dbReference>
<feature type="signal peptide" evidence="1">
    <location>
        <begin position="1"/>
        <end position="19"/>
    </location>
</feature>
<dbReference type="Proteomes" id="UP000184216">
    <property type="component" value="Unassembled WGS sequence"/>
</dbReference>
<name>A0AB36NX59_9FLAO</name>
<proteinExistence type="predicted"/>
<comment type="caution">
    <text evidence="2">The sequence shown here is derived from an EMBL/GenBank/DDBJ whole genome shotgun (WGS) entry which is preliminary data.</text>
</comment>
<evidence type="ECO:0000313" key="4">
    <source>
        <dbReference type="Proteomes" id="UP000184216"/>
    </source>
</evidence>
<keyword evidence="4" id="KW-1185">Reference proteome</keyword>
<dbReference type="RefSeq" id="WP_073397231.1">
    <property type="nucleotide sequence ID" value="NZ_FRBX01000005.1"/>
</dbReference>
<keyword evidence="1" id="KW-0732">Signal</keyword>
<dbReference type="PROSITE" id="PS51257">
    <property type="entry name" value="PROKAR_LIPOPROTEIN"/>
    <property type="match status" value="1"/>
</dbReference>
<sequence>MKKLLSLFFALALVLTSCSNDESSSTEDSSSEDNSVLPKTISYTYPDIILGTNSISTNTYNGNKIISSVKNDSKTVFTYDGDIIVKQEQFDINELGNEIKSAEVEYRYENGKLKTRIFKEDIRPAYPDGEYIEKIVYIHSSSLISYINYNVNKNTKEEVKNSEGTLTYKDGNLIKEVQISGSSTRTRTYEYDTKHNPLKNILGFDLLLNEITAFGKNNVIKTTSVLSDFPTQANYVTTYVYNDSDYPTKRTSLSGGGSVEYEVEYTY</sequence>
<dbReference type="Proteomes" id="UP000198431">
    <property type="component" value="Unassembled WGS sequence"/>
</dbReference>
<reference evidence="3 4" key="2">
    <citation type="submission" date="2016-11" db="EMBL/GenBank/DDBJ databases">
        <authorList>
            <person name="Varghese N."/>
            <person name="Submissions S."/>
        </authorList>
    </citation>
    <scope>NUCLEOTIDE SEQUENCE [LARGE SCALE GENOMIC DNA]</scope>
    <source>
        <strain evidence="3 4">DSM 6368</strain>
    </source>
</reference>
<evidence type="ECO:0008006" key="6">
    <source>
        <dbReference type="Google" id="ProtNLM"/>
    </source>
</evidence>
<protein>
    <recommendedName>
        <fullName evidence="6">YD repeat-containing protein</fullName>
    </recommendedName>
</protein>
<dbReference type="EMBL" id="MUHB01000019">
    <property type="protein sequence ID" value="OXB01548.1"/>
    <property type="molecule type" value="Genomic_DNA"/>
</dbReference>
<accession>A0AB36NX59</accession>
<organism evidence="2 5">
    <name type="scientific">Flavobacterium pectinovorum</name>
    <dbReference type="NCBI Taxonomy" id="29533"/>
    <lineage>
        <taxon>Bacteria</taxon>
        <taxon>Pseudomonadati</taxon>
        <taxon>Bacteroidota</taxon>
        <taxon>Flavobacteriia</taxon>
        <taxon>Flavobacteriales</taxon>
        <taxon>Flavobacteriaceae</taxon>
        <taxon>Flavobacterium</taxon>
    </lineage>
</organism>
<dbReference type="AlphaFoldDB" id="A0AB36NX59"/>
<gene>
    <name evidence="2" type="ORF">B0A72_18165</name>
    <name evidence="3" type="ORF">SAMN05444387_3749</name>
</gene>
<feature type="chain" id="PRO_5044230825" description="YD repeat-containing protein" evidence="1">
    <location>
        <begin position="20"/>
        <end position="267"/>
    </location>
</feature>
<evidence type="ECO:0000313" key="3">
    <source>
        <dbReference type="EMBL" id="SHN00029.1"/>
    </source>
</evidence>